<organism evidence="3 4">
    <name type="scientific">Marchantia polymorpha</name>
    <name type="common">Common liverwort</name>
    <name type="synonym">Marchantia aquatica</name>
    <dbReference type="NCBI Taxonomy" id="3197"/>
    <lineage>
        <taxon>Eukaryota</taxon>
        <taxon>Viridiplantae</taxon>
        <taxon>Streptophyta</taxon>
        <taxon>Embryophyta</taxon>
        <taxon>Marchantiophyta</taxon>
        <taxon>Marchantiopsida</taxon>
        <taxon>Marchantiidae</taxon>
        <taxon>Marchantiales</taxon>
        <taxon>Marchantiaceae</taxon>
        <taxon>Marchantia</taxon>
    </lineage>
</organism>
<dbReference type="Proteomes" id="UP000244005">
    <property type="component" value="Unassembled WGS sequence"/>
</dbReference>
<dbReference type="AlphaFoldDB" id="A0A2R6XE88"/>
<reference evidence="4" key="1">
    <citation type="journal article" date="2017" name="Cell">
        <title>Insights into land plant evolution garnered from the Marchantia polymorpha genome.</title>
        <authorList>
            <person name="Bowman J.L."/>
            <person name="Kohchi T."/>
            <person name="Yamato K.T."/>
            <person name="Jenkins J."/>
            <person name="Shu S."/>
            <person name="Ishizaki K."/>
            <person name="Yamaoka S."/>
            <person name="Nishihama R."/>
            <person name="Nakamura Y."/>
            <person name="Berger F."/>
            <person name="Adam C."/>
            <person name="Aki S.S."/>
            <person name="Althoff F."/>
            <person name="Araki T."/>
            <person name="Arteaga-Vazquez M.A."/>
            <person name="Balasubrmanian S."/>
            <person name="Barry K."/>
            <person name="Bauer D."/>
            <person name="Boehm C.R."/>
            <person name="Briginshaw L."/>
            <person name="Caballero-Perez J."/>
            <person name="Catarino B."/>
            <person name="Chen F."/>
            <person name="Chiyoda S."/>
            <person name="Chovatia M."/>
            <person name="Davies K.M."/>
            <person name="Delmans M."/>
            <person name="Demura T."/>
            <person name="Dierschke T."/>
            <person name="Dolan L."/>
            <person name="Dorantes-Acosta A.E."/>
            <person name="Eklund D.M."/>
            <person name="Florent S.N."/>
            <person name="Flores-Sandoval E."/>
            <person name="Fujiyama A."/>
            <person name="Fukuzawa H."/>
            <person name="Galik B."/>
            <person name="Grimanelli D."/>
            <person name="Grimwood J."/>
            <person name="Grossniklaus U."/>
            <person name="Hamada T."/>
            <person name="Haseloff J."/>
            <person name="Hetherington A.J."/>
            <person name="Higo A."/>
            <person name="Hirakawa Y."/>
            <person name="Hundley H.N."/>
            <person name="Ikeda Y."/>
            <person name="Inoue K."/>
            <person name="Inoue S.I."/>
            <person name="Ishida S."/>
            <person name="Jia Q."/>
            <person name="Kakita M."/>
            <person name="Kanazawa T."/>
            <person name="Kawai Y."/>
            <person name="Kawashima T."/>
            <person name="Kennedy M."/>
            <person name="Kinose K."/>
            <person name="Kinoshita T."/>
            <person name="Kohara Y."/>
            <person name="Koide E."/>
            <person name="Komatsu K."/>
            <person name="Kopischke S."/>
            <person name="Kubo M."/>
            <person name="Kyozuka J."/>
            <person name="Lagercrantz U."/>
            <person name="Lin S.S."/>
            <person name="Lindquist E."/>
            <person name="Lipzen A.M."/>
            <person name="Lu C.W."/>
            <person name="De Luna E."/>
            <person name="Martienssen R.A."/>
            <person name="Minamino N."/>
            <person name="Mizutani M."/>
            <person name="Mizutani M."/>
            <person name="Mochizuki N."/>
            <person name="Monte I."/>
            <person name="Mosher R."/>
            <person name="Nagasaki H."/>
            <person name="Nakagami H."/>
            <person name="Naramoto S."/>
            <person name="Nishitani K."/>
            <person name="Ohtani M."/>
            <person name="Okamoto T."/>
            <person name="Okumura M."/>
            <person name="Phillips J."/>
            <person name="Pollak B."/>
            <person name="Reinders A."/>
            <person name="Rovekamp M."/>
            <person name="Sano R."/>
            <person name="Sawa S."/>
            <person name="Schmid M.W."/>
            <person name="Shirakawa M."/>
            <person name="Solano R."/>
            <person name="Spunde A."/>
            <person name="Suetsugu N."/>
            <person name="Sugano S."/>
            <person name="Sugiyama A."/>
            <person name="Sun R."/>
            <person name="Suzuki Y."/>
            <person name="Takenaka M."/>
            <person name="Takezawa D."/>
            <person name="Tomogane H."/>
            <person name="Tsuzuki M."/>
            <person name="Ueda T."/>
            <person name="Umeda M."/>
            <person name="Ward J.M."/>
            <person name="Watanabe Y."/>
            <person name="Yazaki K."/>
            <person name="Yokoyama R."/>
            <person name="Yoshitake Y."/>
            <person name="Yotsui I."/>
            <person name="Zachgo S."/>
            <person name="Schmutz J."/>
        </authorList>
    </citation>
    <scope>NUCLEOTIDE SEQUENCE [LARGE SCALE GENOMIC DNA]</scope>
    <source>
        <strain evidence="4">Tak-1</strain>
    </source>
</reference>
<feature type="compositionally biased region" description="Low complexity" evidence="1">
    <location>
        <begin position="639"/>
        <end position="651"/>
    </location>
</feature>
<feature type="transmembrane region" description="Helical" evidence="2">
    <location>
        <begin position="596"/>
        <end position="621"/>
    </location>
</feature>
<evidence type="ECO:0000313" key="3">
    <source>
        <dbReference type="EMBL" id="PTQ44421.1"/>
    </source>
</evidence>
<feature type="region of interest" description="Disordered" evidence="1">
    <location>
        <begin position="639"/>
        <end position="659"/>
    </location>
</feature>
<keyword evidence="2" id="KW-0812">Transmembrane</keyword>
<evidence type="ECO:0000256" key="1">
    <source>
        <dbReference type="SAM" id="MobiDB-lite"/>
    </source>
</evidence>
<evidence type="ECO:0000256" key="2">
    <source>
        <dbReference type="SAM" id="Phobius"/>
    </source>
</evidence>
<keyword evidence="4" id="KW-1185">Reference proteome</keyword>
<keyword evidence="2" id="KW-0472">Membrane</keyword>
<dbReference type="EMBL" id="KZ772692">
    <property type="protein sequence ID" value="PTQ44421.1"/>
    <property type="molecule type" value="Genomic_DNA"/>
</dbReference>
<dbReference type="OrthoDB" id="1968842at2759"/>
<proteinExistence type="predicted"/>
<accession>A0A2R6XE88</accession>
<protein>
    <submittedName>
        <fullName evidence="3">Uncharacterized protein</fullName>
    </submittedName>
</protein>
<dbReference type="Gramene" id="Mp4g23150.1">
    <property type="protein sequence ID" value="Mp4g23150.1.cds"/>
    <property type="gene ID" value="Mp4g23150"/>
</dbReference>
<feature type="transmembrane region" description="Helical" evidence="2">
    <location>
        <begin position="56"/>
        <end position="79"/>
    </location>
</feature>
<name>A0A2R6XE88_MARPO</name>
<keyword evidence="2" id="KW-1133">Transmembrane helix</keyword>
<gene>
    <name evidence="3" type="ORF">MARPO_0020s0078</name>
</gene>
<evidence type="ECO:0000313" key="4">
    <source>
        <dbReference type="Proteomes" id="UP000244005"/>
    </source>
</evidence>
<sequence length="688" mass="78203">MSPTLEKDTTPLALNIMKSDNPAVQRDGKLEPPGRTFSTFCNVFEVPSGIPLPWRYIVGSLLTVIYLVGAILLFSFYLIQHNKNGVSTVMDDKFVSLKDLKEAENDGYICTCDFPPEIRSVVKEDTRNKTFNRCYTPEEAETVKGELNILQYNSEWNDVLYNDIISQLTNKKFKSRLFNDGLRPRWKSYELRAQAINDSSEATFGTHLADLSSKLDETGYVGKVGYADLEYLRGDDFLTVPPGFIQARIEYNCTNCSACESLWKKYDSDQALSNSNDSWVFCDEYSSHVPGQVEGCSGFCRYFRTHDRPWGVELNKKADELKTYVDDPKNPTVIFHPRLLYANISEVEHNVSYNLTFLEVDREGTTWLLLVANFGRIPECGENKTKLVVCSGSSICEIAPTYSFQSVNSEELNAQCEFYATGPDYQINRTKCEEIVSGADLRFVIDSKTPSESVSDILCQDYKCQAVIPTQVVYDGEWFTGEAALNNLVSEPASKSRVAEFCTNKYTDVLVVYEDENEGKGFEERISRIHKLNCSSGNSKGSGNSKLCWLTVWYKNMTDTYQDPWKQYNFSEDEDESGKTMFACYKFREKSFRSRMWDFFGIVSGIIGSWLLILSCIYWGFLRTSPRKLAFLFGPLPSQSDDPAPAPSVSSNIYEGEKTKSTWESRLDVETNRRMADFPSERIGPYTL</sequence>